<dbReference type="EMBL" id="LLYB01000081">
    <property type="protein sequence ID" value="KRR21323.1"/>
    <property type="molecule type" value="Genomic_DNA"/>
</dbReference>
<dbReference type="Proteomes" id="UP000051660">
    <property type="component" value="Unassembled WGS sequence"/>
</dbReference>
<name>A0A0R3MMR9_9BRAD</name>
<comment type="caution">
    <text evidence="1">The sequence shown here is derived from an EMBL/GenBank/DDBJ whole genome shotgun (WGS) entry which is preliminary data.</text>
</comment>
<dbReference type="InterPro" id="IPR027417">
    <property type="entry name" value="P-loop_NTPase"/>
</dbReference>
<evidence type="ECO:0008006" key="3">
    <source>
        <dbReference type="Google" id="ProtNLM"/>
    </source>
</evidence>
<dbReference type="RefSeq" id="WP_057859781.1">
    <property type="nucleotide sequence ID" value="NZ_LLYB01000081.1"/>
</dbReference>
<evidence type="ECO:0000313" key="2">
    <source>
        <dbReference type="Proteomes" id="UP000051660"/>
    </source>
</evidence>
<dbReference type="SUPFAM" id="SSF52540">
    <property type="entry name" value="P-loop containing nucleoside triphosphate hydrolases"/>
    <property type="match status" value="1"/>
</dbReference>
<gene>
    <name evidence="1" type="ORF">CQ14_06650</name>
</gene>
<evidence type="ECO:0000313" key="1">
    <source>
        <dbReference type="EMBL" id="KRR21323.1"/>
    </source>
</evidence>
<dbReference type="Pfam" id="PF13479">
    <property type="entry name" value="AAA_24"/>
    <property type="match status" value="1"/>
</dbReference>
<reference evidence="1 2" key="1">
    <citation type="submission" date="2014-03" db="EMBL/GenBank/DDBJ databases">
        <title>Bradyrhizobium valentinum sp. nov., isolated from effective nodules of Lupinus mariae-josephae, a lupine endemic of basic-lime soils in Eastern Spain.</title>
        <authorList>
            <person name="Duran D."/>
            <person name="Rey L."/>
            <person name="Navarro A."/>
            <person name="Busquets A."/>
            <person name="Imperial J."/>
            <person name="Ruiz-Argueso T."/>
        </authorList>
    </citation>
    <scope>NUCLEOTIDE SEQUENCE [LARGE SCALE GENOMIC DNA]</scope>
    <source>
        <strain evidence="1 2">CCBAU 23086</strain>
    </source>
</reference>
<dbReference type="OrthoDB" id="7597143at2"/>
<dbReference type="AlphaFoldDB" id="A0A0R3MMR9"/>
<protein>
    <recommendedName>
        <fullName evidence="3">AAA domain-containing protein</fullName>
    </recommendedName>
</protein>
<organism evidence="1 2">
    <name type="scientific">Bradyrhizobium lablabi</name>
    <dbReference type="NCBI Taxonomy" id="722472"/>
    <lineage>
        <taxon>Bacteria</taxon>
        <taxon>Pseudomonadati</taxon>
        <taxon>Pseudomonadota</taxon>
        <taxon>Alphaproteobacteria</taxon>
        <taxon>Hyphomicrobiales</taxon>
        <taxon>Nitrobacteraceae</taxon>
        <taxon>Bradyrhizobium</taxon>
    </lineage>
</organism>
<sequence length="284" mass="31789">MERRLRIITADERMAQDKGVKALIIGPAGVGKTTLLRTLDPKTTLFVDLEAGDLAVRDWPVATLQPRTWEECRNLAAYLGGPNPSLPPTACYSQAHYDAMVEVMGPADAIKQYETFFIDSITVASRLCFRWAEQQPESFNDKGKKNLLGTYGLMGREMIAWLTHLQHTRDKNVFFVGILELVRDDYNVSSWEPQIEGSKTGKELPGIVDEILTMQFINFGDGDLVRALVCTQPNPWKFPAKDRSGKLDQIEEPHLGKLMAKIAADKPRHPVSHELPQLTTTEAA</sequence>
<accession>A0A0R3MMR9</accession>
<proteinExistence type="predicted"/>